<dbReference type="InterPro" id="IPR036047">
    <property type="entry name" value="F-box-like_dom_sf"/>
</dbReference>
<dbReference type="HOGENOM" id="CLU_062057_0_0_1"/>
<reference evidence="2" key="1">
    <citation type="journal article" date="2014" name="Proc. Natl. Acad. Sci. U.S.A.">
        <title>Extensive sampling of basidiomycete genomes demonstrates inadequacy of the white-rot/brown-rot paradigm for wood decay fungi.</title>
        <authorList>
            <person name="Riley R."/>
            <person name="Salamov A.A."/>
            <person name="Brown D.W."/>
            <person name="Nagy L.G."/>
            <person name="Floudas D."/>
            <person name="Held B.W."/>
            <person name="Levasseur A."/>
            <person name="Lombard V."/>
            <person name="Morin E."/>
            <person name="Otillar R."/>
            <person name="Lindquist E.A."/>
            <person name="Sun H."/>
            <person name="LaButti K.M."/>
            <person name="Schmutz J."/>
            <person name="Jabbour D."/>
            <person name="Luo H."/>
            <person name="Baker S.E."/>
            <person name="Pisabarro A.G."/>
            <person name="Walton J.D."/>
            <person name="Blanchette R.A."/>
            <person name="Henrissat B."/>
            <person name="Martin F."/>
            <person name="Cullen D."/>
            <person name="Hibbett D.S."/>
            <person name="Grigoriev I.V."/>
        </authorList>
    </citation>
    <scope>NUCLEOTIDE SEQUENCE [LARGE SCALE GENOMIC DNA]</scope>
    <source>
        <strain evidence="2">MUCL 33604</strain>
    </source>
</reference>
<accession>A0A067PG10</accession>
<proteinExistence type="predicted"/>
<evidence type="ECO:0000313" key="1">
    <source>
        <dbReference type="EMBL" id="KDQ53739.1"/>
    </source>
</evidence>
<evidence type="ECO:0000313" key="2">
    <source>
        <dbReference type="Proteomes" id="UP000027265"/>
    </source>
</evidence>
<dbReference type="InParanoid" id="A0A067PG10"/>
<dbReference type="OrthoDB" id="3188866at2759"/>
<sequence>MSDYPMNETSRPPPLPVELYSHIFTFVDSHTYLRRLCLVSRAFYHAAVPFVYHTIHLDYSDRQIKRLRLIIRTNPELALHVRELTLIPGYLSEGSTIDLAEEIFTSLHNLRVLTIDSLLHDFKDFTRITRNCRSQLHTLHNKYVHLTDYLPFLKSQSNITNWTHLAANRDLTLLENSLPNLTTMCVEASLLRCFTTPRPVKQLYVCYDPFSYADPGLEDSIPLGPFRDTLATLSWDRSLSWGSVGGPAAISSIAEQVPHLKHLCVIDVPDDVTEVRNG</sequence>
<keyword evidence="2" id="KW-1185">Reference proteome</keyword>
<protein>
    <submittedName>
        <fullName evidence="1">Uncharacterized protein</fullName>
    </submittedName>
</protein>
<name>A0A067PG10_9AGAM</name>
<dbReference type="EMBL" id="KL197732">
    <property type="protein sequence ID" value="KDQ53739.1"/>
    <property type="molecule type" value="Genomic_DNA"/>
</dbReference>
<organism evidence="1 2">
    <name type="scientific">Jaapia argillacea MUCL 33604</name>
    <dbReference type="NCBI Taxonomy" id="933084"/>
    <lineage>
        <taxon>Eukaryota</taxon>
        <taxon>Fungi</taxon>
        <taxon>Dikarya</taxon>
        <taxon>Basidiomycota</taxon>
        <taxon>Agaricomycotina</taxon>
        <taxon>Agaricomycetes</taxon>
        <taxon>Agaricomycetidae</taxon>
        <taxon>Jaapiales</taxon>
        <taxon>Jaapiaceae</taxon>
        <taxon>Jaapia</taxon>
    </lineage>
</organism>
<dbReference type="SUPFAM" id="SSF81383">
    <property type="entry name" value="F-box domain"/>
    <property type="match status" value="1"/>
</dbReference>
<dbReference type="AlphaFoldDB" id="A0A067PG10"/>
<gene>
    <name evidence="1" type="ORF">JAAARDRAFT_421843</name>
</gene>
<dbReference type="Proteomes" id="UP000027265">
    <property type="component" value="Unassembled WGS sequence"/>
</dbReference>